<proteinExistence type="predicted"/>
<sequence length="75" mass="8952">MIERHLRCTPDHVQCSTYHARLVDEYRQERYRQEIECEYSVEVGGRMEFRDSTNTPLDLITFKKWLIGSRGGSWA</sequence>
<gene>
    <name evidence="1" type="primary">66</name>
    <name evidence="1" type="ORF">SEA_LOLLIPOP1437_66</name>
</gene>
<dbReference type="GeneID" id="65121029"/>
<name>A0A4Y6EKC2_9CAUD</name>
<dbReference type="Proteomes" id="UP000317864">
    <property type="component" value="Segment"/>
</dbReference>
<dbReference type="RefSeq" id="YP_010103173.1">
    <property type="nucleotide sequence ID" value="NC_055806.1"/>
</dbReference>
<evidence type="ECO:0000313" key="1">
    <source>
        <dbReference type="EMBL" id="QDF19170.1"/>
    </source>
</evidence>
<keyword evidence="2" id="KW-1185">Reference proteome</keyword>
<dbReference type="KEGG" id="vg:65121029"/>
<protein>
    <submittedName>
        <fullName evidence="1">Uncharacterized protein</fullName>
    </submittedName>
</protein>
<organism evidence="1 2">
    <name type="scientific">Gordonia Phage Lollipop1437</name>
    <dbReference type="NCBI Taxonomy" id="2588505"/>
    <lineage>
        <taxon>Viruses</taxon>
        <taxon>Duplodnaviria</taxon>
        <taxon>Heunggongvirae</taxon>
        <taxon>Uroviricota</taxon>
        <taxon>Caudoviricetes</taxon>
        <taxon>Zierdtviridae</taxon>
        <taxon>Emilbogenvirinae</taxon>
        <taxon>Skysandvirus</taxon>
        <taxon>Skysandvirus lollipop1437</taxon>
    </lineage>
</organism>
<evidence type="ECO:0000313" key="2">
    <source>
        <dbReference type="Proteomes" id="UP000317864"/>
    </source>
</evidence>
<reference evidence="1 2" key="1">
    <citation type="submission" date="2019-05" db="EMBL/GenBank/DDBJ databases">
        <authorList>
            <person name="Feith S.L."/>
            <person name="Clifford K.A."/>
            <person name="Elmore F.L."/>
            <person name="Knight M.S."/>
            <person name="Le K."/>
            <person name="Lobaina D."/>
            <person name="Nougues D."/>
            <person name="Salama A."/>
            <person name="Stoeber S.D."/>
            <person name="Sweeney K.J."/>
            <person name="Truong T.G."/>
            <person name="Alvaro L.E."/>
            <person name="Isern S."/>
            <person name="Michael S.F."/>
            <person name="Monti D.L."/>
            <person name="Garlena R.A."/>
            <person name="Russell D.A."/>
            <person name="Pope W.H."/>
            <person name="Jacobs-Sera D."/>
            <person name="Hatfull G.F."/>
        </authorList>
    </citation>
    <scope>NUCLEOTIDE SEQUENCE [LARGE SCALE GENOMIC DNA]</scope>
</reference>
<dbReference type="EMBL" id="MK977699">
    <property type="protein sequence ID" value="QDF19170.1"/>
    <property type="molecule type" value="Genomic_DNA"/>
</dbReference>
<accession>A0A4Y6EKC2</accession>